<feature type="non-terminal residue" evidence="3">
    <location>
        <position position="1"/>
    </location>
</feature>
<dbReference type="AlphaFoldDB" id="S8CYD9"/>
<evidence type="ECO:0000313" key="3">
    <source>
        <dbReference type="EMBL" id="EPS70031.1"/>
    </source>
</evidence>
<evidence type="ECO:0000313" key="4">
    <source>
        <dbReference type="Proteomes" id="UP000015453"/>
    </source>
</evidence>
<dbReference type="InterPro" id="IPR052940">
    <property type="entry name" value="Carb_Esterase_6"/>
</dbReference>
<dbReference type="OrthoDB" id="42638at2759"/>
<evidence type="ECO:0000256" key="1">
    <source>
        <dbReference type="ARBA" id="ARBA00022801"/>
    </source>
</evidence>
<evidence type="ECO:0000259" key="2">
    <source>
        <dbReference type="Pfam" id="PF03629"/>
    </source>
</evidence>
<dbReference type="SUPFAM" id="SSF52266">
    <property type="entry name" value="SGNH hydrolase"/>
    <property type="match status" value="1"/>
</dbReference>
<dbReference type="PANTHER" id="PTHR31988">
    <property type="entry name" value="ESTERASE, PUTATIVE (DUF303)-RELATED"/>
    <property type="match status" value="1"/>
</dbReference>
<protein>
    <recommendedName>
        <fullName evidence="2">Sialate O-acetylesterase domain-containing protein</fullName>
    </recommendedName>
</protein>
<keyword evidence="4" id="KW-1185">Reference proteome</keyword>
<gene>
    <name evidence="3" type="ORF">M569_04731</name>
</gene>
<dbReference type="Proteomes" id="UP000015453">
    <property type="component" value="Unassembled WGS sequence"/>
</dbReference>
<reference evidence="3 4" key="1">
    <citation type="journal article" date="2013" name="BMC Genomics">
        <title>The miniature genome of a carnivorous plant Genlisea aurea contains a low number of genes and short non-coding sequences.</title>
        <authorList>
            <person name="Leushkin E.V."/>
            <person name="Sutormin R.A."/>
            <person name="Nabieva E.R."/>
            <person name="Penin A.A."/>
            <person name="Kondrashov A.S."/>
            <person name="Logacheva M.D."/>
        </authorList>
    </citation>
    <scope>NUCLEOTIDE SEQUENCE [LARGE SCALE GENOMIC DNA]</scope>
</reference>
<dbReference type="InterPro" id="IPR036514">
    <property type="entry name" value="SGNH_hydro_sf"/>
</dbReference>
<dbReference type="Pfam" id="PF03629">
    <property type="entry name" value="SASA"/>
    <property type="match status" value="1"/>
</dbReference>
<keyword evidence="1" id="KW-0378">Hydrolase</keyword>
<comment type="caution">
    <text evidence="3">The sequence shown here is derived from an EMBL/GenBank/DDBJ whole genome shotgun (WGS) entry which is preliminary data.</text>
</comment>
<dbReference type="EMBL" id="AUSU01001850">
    <property type="protein sequence ID" value="EPS70031.1"/>
    <property type="molecule type" value="Genomic_DNA"/>
</dbReference>
<name>S8CYD9_9LAMI</name>
<feature type="domain" description="Sialate O-acetylesterase" evidence="2">
    <location>
        <begin position="17"/>
        <end position="188"/>
    </location>
</feature>
<organism evidence="3 4">
    <name type="scientific">Genlisea aurea</name>
    <dbReference type="NCBI Taxonomy" id="192259"/>
    <lineage>
        <taxon>Eukaryota</taxon>
        <taxon>Viridiplantae</taxon>
        <taxon>Streptophyta</taxon>
        <taxon>Embryophyta</taxon>
        <taxon>Tracheophyta</taxon>
        <taxon>Spermatophyta</taxon>
        <taxon>Magnoliopsida</taxon>
        <taxon>eudicotyledons</taxon>
        <taxon>Gunneridae</taxon>
        <taxon>Pentapetalae</taxon>
        <taxon>asterids</taxon>
        <taxon>lamiids</taxon>
        <taxon>Lamiales</taxon>
        <taxon>Lentibulariaceae</taxon>
        <taxon>Genlisea</taxon>
    </lineage>
</organism>
<dbReference type="InterPro" id="IPR005181">
    <property type="entry name" value="SASA"/>
</dbReference>
<dbReference type="GO" id="GO:0016787">
    <property type="term" value="F:hydrolase activity"/>
    <property type="evidence" value="ECO:0007669"/>
    <property type="project" value="UniProtKB-KW"/>
</dbReference>
<accession>S8CYD9</accession>
<sequence>FFVLLLSHPSDVRSQPKAIFLLAGQSNMAGRGGVVDNRWDGVVPPECRPDPRILRLNSALIWEEAAEPLHRDIDVDRACGIGPGMPFSRSILGTGGGGGGLVGLVPCAVGGTNITEWRRGGGLYGRLLSRAQAAVRGGGGAIRGLLWYQGESDTESLVDAKQYKGRLEKLFNDFRTDLGSPSLPVIEV</sequence>
<proteinExistence type="predicted"/>
<feature type="non-terminal residue" evidence="3">
    <location>
        <position position="188"/>
    </location>
</feature>
<dbReference type="Gene3D" id="3.40.50.1110">
    <property type="entry name" value="SGNH hydrolase"/>
    <property type="match status" value="1"/>
</dbReference>
<dbReference type="PANTHER" id="PTHR31988:SF15">
    <property type="entry name" value="ESTERASE, PUTATIVE (DUF303)-RELATED"/>
    <property type="match status" value="1"/>
</dbReference>